<evidence type="ECO:0000313" key="5">
    <source>
        <dbReference type="Proteomes" id="UP000678679"/>
    </source>
</evidence>
<evidence type="ECO:0000256" key="2">
    <source>
        <dbReference type="SAM" id="Phobius"/>
    </source>
</evidence>
<dbReference type="Pfam" id="PF07495">
    <property type="entry name" value="Y_Y_Y"/>
    <property type="match status" value="1"/>
</dbReference>
<reference evidence="4 5" key="1">
    <citation type="submission" date="2021-05" db="EMBL/GenBank/DDBJ databases">
        <title>Comparative genomic studies on the polysaccharide-degrading batcterial strains of the Flammeovirga genus.</title>
        <authorList>
            <person name="Zewei F."/>
            <person name="Zheng Z."/>
            <person name="Yu L."/>
            <person name="Ruyue G."/>
            <person name="Yanhong M."/>
            <person name="Yuanyuan C."/>
            <person name="Jingyan G."/>
            <person name="Wenjun H."/>
        </authorList>
    </citation>
    <scope>NUCLEOTIDE SEQUENCE [LARGE SCALE GENOMIC DNA]</scope>
    <source>
        <strain evidence="4 5">NBRC:100898</strain>
    </source>
</reference>
<dbReference type="Gene3D" id="2.60.40.10">
    <property type="entry name" value="Immunoglobulins"/>
    <property type="match status" value="1"/>
</dbReference>
<feature type="domain" description="Two component regulator three Y" evidence="3">
    <location>
        <begin position="668"/>
        <end position="717"/>
    </location>
</feature>
<dbReference type="InterPro" id="IPR011123">
    <property type="entry name" value="Y_Y_Y"/>
</dbReference>
<sequence>MKQFNERTLYFISLLLLLISIQTETKGNYSDEFLFEISPPIELYESQVYQAEKINWDVSIAPKGFVYFANEQGLLEFDGERWTLYPTKYNLRCVYATDNLIYVGGKKTAGYFKRINGKLEYHSIKAFPKSEEEYWKIFKYKDQLVFQTFSDIYLLTSKGEVRMIDAAFTTYAYPTDHNIIFHLVENDVITYNPKTFVKTRIKFPHVKNSKIQFIDQINADEILLGEVSHGLFVLKNGNIKPIKNKLSEQLRKYRINKGIKIGKETYAFATFDGGVIVGDLGGNIHYHIHTNNGLKNNRIHGLAYKNGYLWIASGNGIALCDLNSPVELIKDTQNKLGKIIDLISNDDGYYVATNKGVFRATRTQNNFHRFKLLLETRGQAWKLFKVEDHILCGHSHGLFKLHENSVEKINDIRGLSNVIIPPESKNVIIASNFNGLAFFNFKNEKWGNDVNHYLGGIIIKNIFALSSHKFLISTFENTLYKITFNKDYSELIENRKYQLDEWNADISRIQLTKYNDSLIVLTGKKDNYLFKNNQLNALSEEWDHISYLSPEINGKYLAVKNKSIGLFSDKWHPLESSISKLGENLVYRFNKISKIDEVIFGILLTNGIAFINSEKLESLQENDLKVEIVNYQFFDEKNNKLAKSIDINDIPANYNSVQFDLTDFQWNNSPVFEYRLTNHHQQWQDTEENSITIQNLRSGEYDLMVRIKGSTNIKRFSFTIAPRWYQSKIAYGIYFLIILLLGISIYRFHLMLLRKQKLKMLLHERSYLNQMRLMIENQKLSEQKIQLNKQVHHNENKLTQLLLDKEKQEEIINKIDKEINSIKRDKVIIKSSELGKINRIIEKKALLSENNIFVQYDRFFKALSEKHPNLKEGDLKLCGYILVNKSSKEIAPLFNITERSVELKRYRLRKKLGLEKGVTLQDYLKSI</sequence>
<organism evidence="4 5">
    <name type="scientific">Flammeovirga yaeyamensis</name>
    <dbReference type="NCBI Taxonomy" id="367791"/>
    <lineage>
        <taxon>Bacteria</taxon>
        <taxon>Pseudomonadati</taxon>
        <taxon>Bacteroidota</taxon>
        <taxon>Cytophagia</taxon>
        <taxon>Cytophagales</taxon>
        <taxon>Flammeovirgaceae</taxon>
        <taxon>Flammeovirga</taxon>
    </lineage>
</organism>
<evidence type="ECO:0000313" key="4">
    <source>
        <dbReference type="EMBL" id="QWG01135.1"/>
    </source>
</evidence>
<dbReference type="Proteomes" id="UP000678679">
    <property type="component" value="Chromosome 1"/>
</dbReference>
<dbReference type="SUPFAM" id="SSF101898">
    <property type="entry name" value="NHL repeat"/>
    <property type="match status" value="1"/>
</dbReference>
<proteinExistence type="predicted"/>
<dbReference type="SUPFAM" id="SSF46894">
    <property type="entry name" value="C-terminal effector domain of the bipartite response regulators"/>
    <property type="match status" value="1"/>
</dbReference>
<evidence type="ECO:0000256" key="1">
    <source>
        <dbReference type="SAM" id="Coils"/>
    </source>
</evidence>
<feature type="transmembrane region" description="Helical" evidence="2">
    <location>
        <begin position="729"/>
        <end position="750"/>
    </location>
</feature>
<keyword evidence="2" id="KW-0812">Transmembrane</keyword>
<accession>A0AAX1N0R8</accession>
<protein>
    <recommendedName>
        <fullName evidence="3">Two component regulator three Y domain-containing protein</fullName>
    </recommendedName>
</protein>
<name>A0AAX1N0R8_9BACT</name>
<evidence type="ECO:0000259" key="3">
    <source>
        <dbReference type="Pfam" id="PF07495"/>
    </source>
</evidence>
<dbReference type="EMBL" id="CP076132">
    <property type="protein sequence ID" value="QWG01135.1"/>
    <property type="molecule type" value="Genomic_DNA"/>
</dbReference>
<keyword evidence="2" id="KW-1133">Transmembrane helix</keyword>
<dbReference type="InterPro" id="IPR016032">
    <property type="entry name" value="Sig_transdc_resp-reg_C-effctor"/>
</dbReference>
<feature type="coiled-coil region" evidence="1">
    <location>
        <begin position="770"/>
        <end position="825"/>
    </location>
</feature>
<dbReference type="GO" id="GO:0003677">
    <property type="term" value="F:DNA binding"/>
    <property type="evidence" value="ECO:0007669"/>
    <property type="project" value="InterPro"/>
</dbReference>
<keyword evidence="2" id="KW-0472">Membrane</keyword>
<dbReference type="InterPro" id="IPR013783">
    <property type="entry name" value="Ig-like_fold"/>
</dbReference>
<keyword evidence="1" id="KW-0175">Coiled coil</keyword>
<dbReference type="RefSeq" id="WP_169662687.1">
    <property type="nucleotide sequence ID" value="NZ_CP076132.1"/>
</dbReference>
<dbReference type="AlphaFoldDB" id="A0AAX1N0R8"/>
<dbReference type="GO" id="GO:0006355">
    <property type="term" value="P:regulation of DNA-templated transcription"/>
    <property type="evidence" value="ECO:0007669"/>
    <property type="project" value="InterPro"/>
</dbReference>
<keyword evidence="5" id="KW-1185">Reference proteome</keyword>
<dbReference type="InterPro" id="IPR015943">
    <property type="entry name" value="WD40/YVTN_repeat-like_dom_sf"/>
</dbReference>
<gene>
    <name evidence="4" type="ORF">KMW28_15935</name>
</gene>
<dbReference type="KEGG" id="fya:KMW28_15935"/>
<dbReference type="Gene3D" id="2.130.10.10">
    <property type="entry name" value="YVTN repeat-like/Quinoprotein amine dehydrogenase"/>
    <property type="match status" value="2"/>
</dbReference>